<proteinExistence type="inferred from homology"/>
<keyword evidence="6 7" id="KW-0539">Nucleus</keyword>
<keyword evidence="5 7" id="KW-0508">mRNA splicing</keyword>
<keyword evidence="9" id="KW-1185">Reference proteome</keyword>
<keyword evidence="4 7" id="KW-0747">Spliceosome</keyword>
<dbReference type="PANTHER" id="PTHR23142">
    <property type="entry name" value="PRE-MRNA-SPLICING FACTOR 38A-RELATED"/>
    <property type="match status" value="1"/>
</dbReference>
<gene>
    <name evidence="8" type="ORF">cand_001610</name>
</gene>
<dbReference type="EMBL" id="LRBS01000061">
    <property type="protein sequence ID" value="OII76470.1"/>
    <property type="molecule type" value="Genomic_DNA"/>
</dbReference>
<dbReference type="Proteomes" id="UP000186804">
    <property type="component" value="Unassembled WGS sequence"/>
</dbReference>
<comment type="similarity">
    <text evidence="2 7">Belongs to the PRP38 family.</text>
</comment>
<evidence type="ECO:0000256" key="3">
    <source>
        <dbReference type="ARBA" id="ARBA00022664"/>
    </source>
</evidence>
<dbReference type="GO" id="GO:0000398">
    <property type="term" value="P:mRNA splicing, via spliceosome"/>
    <property type="evidence" value="ECO:0007669"/>
    <property type="project" value="UniProtKB-UniRule"/>
</dbReference>
<evidence type="ECO:0000256" key="7">
    <source>
        <dbReference type="RuleBase" id="RU367025"/>
    </source>
</evidence>
<evidence type="ECO:0000256" key="1">
    <source>
        <dbReference type="ARBA" id="ARBA00004123"/>
    </source>
</evidence>
<comment type="caution">
    <text evidence="8">The sequence shown here is derived from an EMBL/GenBank/DDBJ whole genome shotgun (WGS) entry which is preliminary data.</text>
</comment>
<comment type="subcellular location">
    <subcellularLocation>
        <location evidence="1 7">Nucleus</location>
    </subcellularLocation>
</comment>
<dbReference type="OrthoDB" id="190958at2759"/>
<protein>
    <recommendedName>
        <fullName evidence="7">Pre-mRNA-splicing factor 38</fullName>
    </recommendedName>
</protein>
<evidence type="ECO:0000313" key="9">
    <source>
        <dbReference type="Proteomes" id="UP000186804"/>
    </source>
</evidence>
<dbReference type="GeneID" id="92364346"/>
<evidence type="ECO:0000256" key="4">
    <source>
        <dbReference type="ARBA" id="ARBA00022728"/>
    </source>
</evidence>
<sequence>MIEQIGDTRKLFLISSILRNRVFSCIYWKSECFGLDSETILDKAVQLDYVGSTFGPERRPCTFLCLLVKLLQIQPSLDIILEYITNPEFKYLTALGIIYLRLVASPKDIYINLEPLYKDYRKLKCRDLDGSFYILCIDELIDKCLRDNVLFDIDLPYLPKRLMLVKEGILKFPRESNIKYTPMKLENKIRKKKVCRSNRSLSRSQSPEQKDLLPNKINRYSKEINLSVEEWNKLRKDLGIKPLK</sequence>
<accession>A0A1J4MQL4</accession>
<name>A0A1J4MQL4_9CRYT</name>
<evidence type="ECO:0000313" key="8">
    <source>
        <dbReference type="EMBL" id="OII76470.1"/>
    </source>
</evidence>
<dbReference type="Pfam" id="PF03371">
    <property type="entry name" value="PRP38"/>
    <property type="match status" value="1"/>
</dbReference>
<evidence type="ECO:0000256" key="6">
    <source>
        <dbReference type="ARBA" id="ARBA00023242"/>
    </source>
</evidence>
<dbReference type="GO" id="GO:0005681">
    <property type="term" value="C:spliceosomal complex"/>
    <property type="evidence" value="ECO:0007669"/>
    <property type="project" value="UniProtKB-KW"/>
</dbReference>
<reference evidence="8 9" key="1">
    <citation type="submission" date="2016-10" db="EMBL/GenBank/DDBJ databases">
        <title>Reductive evolution of mitochondrial metabolism and differential evolution of invasion-related proteins in Cryptosporidium.</title>
        <authorList>
            <person name="Liu S."/>
            <person name="Roellig D.M."/>
            <person name="Guo Y."/>
            <person name="Li N."/>
            <person name="Frace M.A."/>
            <person name="Tang K."/>
            <person name="Zhang L."/>
            <person name="Feng Y."/>
            <person name="Xiao L."/>
        </authorList>
    </citation>
    <scope>NUCLEOTIDE SEQUENCE [LARGE SCALE GENOMIC DNA]</scope>
    <source>
        <strain evidence="8">30847</strain>
    </source>
</reference>
<organism evidence="8 9">
    <name type="scientific">Cryptosporidium andersoni</name>
    <dbReference type="NCBI Taxonomy" id="117008"/>
    <lineage>
        <taxon>Eukaryota</taxon>
        <taxon>Sar</taxon>
        <taxon>Alveolata</taxon>
        <taxon>Apicomplexa</taxon>
        <taxon>Conoidasida</taxon>
        <taxon>Coccidia</taxon>
        <taxon>Eucoccidiorida</taxon>
        <taxon>Eimeriorina</taxon>
        <taxon>Cryptosporidiidae</taxon>
        <taxon>Cryptosporidium</taxon>
    </lineage>
</organism>
<evidence type="ECO:0000256" key="2">
    <source>
        <dbReference type="ARBA" id="ARBA00006164"/>
    </source>
</evidence>
<dbReference type="VEuPathDB" id="CryptoDB:cand_001610"/>
<dbReference type="AlphaFoldDB" id="A0A1J4MQL4"/>
<evidence type="ECO:0000256" key="5">
    <source>
        <dbReference type="ARBA" id="ARBA00023187"/>
    </source>
</evidence>
<keyword evidence="3 7" id="KW-0507">mRNA processing</keyword>
<dbReference type="InterPro" id="IPR005037">
    <property type="entry name" value="PRP38"/>
</dbReference>
<comment type="function">
    <text evidence="7">Required for pre-mRNA splicing.</text>
</comment>
<dbReference type="RefSeq" id="XP_067068316.1">
    <property type="nucleotide sequence ID" value="XM_067210409.1"/>
</dbReference>